<sequence length="45" mass="5030">MALAKRINQFRDRNKNIVACTLNKNSSKGHQLLLASSHQCHIAVV</sequence>
<dbReference type="EMBL" id="GBRH01191967">
    <property type="protein sequence ID" value="JAE05929.1"/>
    <property type="molecule type" value="Transcribed_RNA"/>
</dbReference>
<accession>A0A0A9F3Z0</accession>
<dbReference type="AlphaFoldDB" id="A0A0A9F3Z0"/>
<reference evidence="1" key="1">
    <citation type="submission" date="2014-09" db="EMBL/GenBank/DDBJ databases">
        <authorList>
            <person name="Magalhaes I.L.F."/>
            <person name="Oliveira U."/>
            <person name="Santos F.R."/>
            <person name="Vidigal T.H.D.A."/>
            <person name="Brescovit A.D."/>
            <person name="Santos A.J."/>
        </authorList>
    </citation>
    <scope>NUCLEOTIDE SEQUENCE</scope>
    <source>
        <tissue evidence="1">Shoot tissue taken approximately 20 cm above the soil surface</tissue>
    </source>
</reference>
<name>A0A0A9F3Z0_ARUDO</name>
<evidence type="ECO:0000313" key="1">
    <source>
        <dbReference type="EMBL" id="JAE05929.1"/>
    </source>
</evidence>
<proteinExistence type="predicted"/>
<protein>
    <submittedName>
        <fullName evidence="1">Uncharacterized protein</fullName>
    </submittedName>
</protein>
<reference evidence="1" key="2">
    <citation type="journal article" date="2015" name="Data Brief">
        <title>Shoot transcriptome of the giant reed, Arundo donax.</title>
        <authorList>
            <person name="Barrero R.A."/>
            <person name="Guerrero F.D."/>
            <person name="Moolhuijzen P."/>
            <person name="Goolsby J.A."/>
            <person name="Tidwell J."/>
            <person name="Bellgard S.E."/>
            <person name="Bellgard M.I."/>
        </authorList>
    </citation>
    <scope>NUCLEOTIDE SEQUENCE</scope>
    <source>
        <tissue evidence="1">Shoot tissue taken approximately 20 cm above the soil surface</tissue>
    </source>
</reference>
<organism evidence="1">
    <name type="scientific">Arundo donax</name>
    <name type="common">Giant reed</name>
    <name type="synonym">Donax arundinaceus</name>
    <dbReference type="NCBI Taxonomy" id="35708"/>
    <lineage>
        <taxon>Eukaryota</taxon>
        <taxon>Viridiplantae</taxon>
        <taxon>Streptophyta</taxon>
        <taxon>Embryophyta</taxon>
        <taxon>Tracheophyta</taxon>
        <taxon>Spermatophyta</taxon>
        <taxon>Magnoliopsida</taxon>
        <taxon>Liliopsida</taxon>
        <taxon>Poales</taxon>
        <taxon>Poaceae</taxon>
        <taxon>PACMAD clade</taxon>
        <taxon>Arundinoideae</taxon>
        <taxon>Arundineae</taxon>
        <taxon>Arundo</taxon>
    </lineage>
</organism>